<keyword evidence="6 7" id="KW-0998">Cell outer membrane</keyword>
<dbReference type="Pfam" id="PF07715">
    <property type="entry name" value="Plug"/>
    <property type="match status" value="1"/>
</dbReference>
<comment type="subcellular location">
    <subcellularLocation>
        <location evidence="1 7">Cell outer membrane</location>
        <topology evidence="1 7">Multi-pass membrane protein</topology>
    </subcellularLocation>
</comment>
<feature type="chain" id="PRO_5045636824" evidence="8">
    <location>
        <begin position="20"/>
        <end position="1001"/>
    </location>
</feature>
<dbReference type="RefSeq" id="WP_196938140.1">
    <property type="nucleotide sequence ID" value="NZ_MU158689.1"/>
</dbReference>
<keyword evidence="2 7" id="KW-0813">Transport</keyword>
<dbReference type="SUPFAM" id="SSF49464">
    <property type="entry name" value="Carboxypeptidase regulatory domain-like"/>
    <property type="match status" value="1"/>
</dbReference>
<protein>
    <submittedName>
        <fullName evidence="10">SusC/RagA family protein</fullName>
    </submittedName>
</protein>
<keyword evidence="5 7" id="KW-0472">Membrane</keyword>
<dbReference type="Gene3D" id="2.40.170.20">
    <property type="entry name" value="TonB-dependent receptor, beta-barrel domain"/>
    <property type="match status" value="1"/>
</dbReference>
<evidence type="ECO:0000256" key="8">
    <source>
        <dbReference type="SAM" id="SignalP"/>
    </source>
</evidence>
<dbReference type="InterPro" id="IPR023996">
    <property type="entry name" value="TonB-dep_OMP_SusC/RagA"/>
</dbReference>
<dbReference type="InterPro" id="IPR039426">
    <property type="entry name" value="TonB-dep_rcpt-like"/>
</dbReference>
<feature type="signal peptide" evidence="8">
    <location>
        <begin position="1"/>
        <end position="19"/>
    </location>
</feature>
<evidence type="ECO:0000256" key="1">
    <source>
        <dbReference type="ARBA" id="ARBA00004571"/>
    </source>
</evidence>
<evidence type="ECO:0000313" key="11">
    <source>
        <dbReference type="Proteomes" id="UP000618319"/>
    </source>
</evidence>
<feature type="domain" description="TonB-dependent receptor plug" evidence="9">
    <location>
        <begin position="112"/>
        <end position="216"/>
    </location>
</feature>
<dbReference type="InterPro" id="IPR023997">
    <property type="entry name" value="TonB-dep_OMP_SusC/RagA_CS"/>
</dbReference>
<gene>
    <name evidence="10" type="ORF">C4F40_06960</name>
</gene>
<evidence type="ECO:0000256" key="5">
    <source>
        <dbReference type="ARBA" id="ARBA00023136"/>
    </source>
</evidence>
<keyword evidence="3 7" id="KW-1134">Transmembrane beta strand</keyword>
<comment type="similarity">
    <text evidence="7">Belongs to the TonB-dependent receptor family.</text>
</comment>
<evidence type="ECO:0000256" key="3">
    <source>
        <dbReference type="ARBA" id="ARBA00022452"/>
    </source>
</evidence>
<dbReference type="SUPFAM" id="SSF56935">
    <property type="entry name" value="Porins"/>
    <property type="match status" value="1"/>
</dbReference>
<keyword evidence="4 7" id="KW-0812">Transmembrane</keyword>
<dbReference type="Pfam" id="PF13715">
    <property type="entry name" value="CarbopepD_reg_2"/>
    <property type="match status" value="1"/>
</dbReference>
<keyword evidence="8" id="KW-0732">Signal</keyword>
<dbReference type="NCBIfam" id="TIGR04057">
    <property type="entry name" value="SusC_RagA_signa"/>
    <property type="match status" value="1"/>
</dbReference>
<dbReference type="PROSITE" id="PS52016">
    <property type="entry name" value="TONB_DEPENDENT_REC_3"/>
    <property type="match status" value="1"/>
</dbReference>
<dbReference type="EMBL" id="PSKQ01000017">
    <property type="protein sequence ID" value="MBE8720460.1"/>
    <property type="molecule type" value="Genomic_DNA"/>
</dbReference>
<proteinExistence type="inferred from homology"/>
<dbReference type="Gene3D" id="2.60.40.1120">
    <property type="entry name" value="Carboxypeptidase-like, regulatory domain"/>
    <property type="match status" value="1"/>
</dbReference>
<keyword evidence="11" id="KW-1185">Reference proteome</keyword>
<dbReference type="Gene3D" id="2.170.130.10">
    <property type="entry name" value="TonB-dependent receptor, plug domain"/>
    <property type="match status" value="1"/>
</dbReference>
<dbReference type="NCBIfam" id="TIGR04056">
    <property type="entry name" value="OMP_RagA_SusC"/>
    <property type="match status" value="1"/>
</dbReference>
<evidence type="ECO:0000259" key="9">
    <source>
        <dbReference type="Pfam" id="PF07715"/>
    </source>
</evidence>
<evidence type="ECO:0000256" key="7">
    <source>
        <dbReference type="PROSITE-ProRule" id="PRU01360"/>
    </source>
</evidence>
<organism evidence="10 11">
    <name type="scientific">Sphingobacterium pedocola</name>
    <dbReference type="NCBI Taxonomy" id="2082722"/>
    <lineage>
        <taxon>Bacteria</taxon>
        <taxon>Pseudomonadati</taxon>
        <taxon>Bacteroidota</taxon>
        <taxon>Sphingobacteriia</taxon>
        <taxon>Sphingobacteriales</taxon>
        <taxon>Sphingobacteriaceae</taxon>
        <taxon>Sphingobacterium</taxon>
    </lineage>
</organism>
<dbReference type="InterPro" id="IPR036942">
    <property type="entry name" value="Beta-barrel_TonB_sf"/>
</dbReference>
<reference evidence="10 11" key="1">
    <citation type="submission" date="2018-02" db="EMBL/GenBank/DDBJ databases">
        <title>Sphingobacterium KA21.</title>
        <authorList>
            <person name="Vasarhelyi B.M."/>
            <person name="Deshmukh S."/>
            <person name="Balint B."/>
            <person name="Kukolya J."/>
        </authorList>
    </citation>
    <scope>NUCLEOTIDE SEQUENCE [LARGE SCALE GENOMIC DNA]</scope>
    <source>
        <strain evidence="10 11">Ka21</strain>
    </source>
</reference>
<sequence length="1001" mass="111082">MKKLSTLFLLFLTASIGYGQITVSGVIKDSQSLIVLPGVTVNVKGKNLTTQTDVTGQFTIEAAPTDELEFSFIGYTPQTITIGDQTTIDVFLDDESRALDEVVVIGYGTARKRDLTGSIETVKGSVVADKPNANPIASIQGKVAGVQIVNSGRPGQEPDIRIRGTNSINGFKPLYVVDGVLNDNINFLNPADIESMEILKDPSSLAIFGVRGANGVIIVTTKTAKAGQLNFNFNSTIGFKSVTDRMKLTDAAGFKMLYDEQLANQGNPAFNYANYNADTDWQDEIFQNGILNYNNLSVSGATEKNKFYMGLGYMIDEGIIKNEKLNKITLTLNDQLSITDNFRVGINFSGYHSKLPQNDAFYNPIVASAVRAAPISPALDDASNLYYQLPDFQRAQIRNPLVSVNDLYDNAILDEYRAVGNTFAEVDFLKNFTFRGSFLFDYGFNQGRTYEPLIRMYNPDIAGTDKTDLITTTTAVSQYQNVHKKIQTDWLLTYKNTFGDHDLTATAGWTSYYLRFEDVTSRRTQGNGDPIPDDPRFWYTNIGATSAMQGGGSAWDNATLSLLARAIYSYKGKYLLNGSFRRDGNSAFHKYGNEWQNFGAIGAGWVISEEDFLQDQSFINNLKIKGSWGVLGIQNTADYRYPLYPLLTAQNSAVFGDDIYPALEPSYIPDRNLTWERVTSWEAGFELAALSNRLTLNAVYYDKHTDGIIVLRPGLLGTKPGLSNAGEVRNNGLELSSSWSQPLGEELLLNISGNLTTMNNKVISLVEEGYQITDGISRTTTGYPIGYFYGYKMEGIYQNAAEITASPTNTLNTVRPGDIKYVDVNGDGEITTADRTLIGNPTPDFTYGFTLNLAYKNLDISTDFMGVVGNDIFRNWNRGSFTQFNFLEDQLGRWYDEGTSNTEPIIDRTRDNNRLVSDYWIEKGTFFRLRNLQIGYNFPTDMLQNARIKSLRVFLNAQNVFTAKQTTGYTPEIGGSATSFGLDNGTYPVPSIYTFGVNLNF</sequence>
<name>A0ABR9T598_9SPHI</name>
<evidence type="ECO:0000256" key="6">
    <source>
        <dbReference type="ARBA" id="ARBA00023237"/>
    </source>
</evidence>
<dbReference type="Proteomes" id="UP000618319">
    <property type="component" value="Unassembled WGS sequence"/>
</dbReference>
<comment type="caution">
    <text evidence="10">The sequence shown here is derived from an EMBL/GenBank/DDBJ whole genome shotgun (WGS) entry which is preliminary data.</text>
</comment>
<evidence type="ECO:0000256" key="2">
    <source>
        <dbReference type="ARBA" id="ARBA00022448"/>
    </source>
</evidence>
<dbReference type="InterPro" id="IPR008969">
    <property type="entry name" value="CarboxyPept-like_regulatory"/>
</dbReference>
<accession>A0ABR9T598</accession>
<dbReference type="InterPro" id="IPR037066">
    <property type="entry name" value="Plug_dom_sf"/>
</dbReference>
<dbReference type="InterPro" id="IPR012910">
    <property type="entry name" value="Plug_dom"/>
</dbReference>
<evidence type="ECO:0000313" key="10">
    <source>
        <dbReference type="EMBL" id="MBE8720460.1"/>
    </source>
</evidence>
<evidence type="ECO:0000256" key="4">
    <source>
        <dbReference type="ARBA" id="ARBA00022692"/>
    </source>
</evidence>